<dbReference type="InterPro" id="IPR036390">
    <property type="entry name" value="WH_DNA-bd_sf"/>
</dbReference>
<dbReference type="PANTHER" id="PTHR33221:SF15">
    <property type="entry name" value="HTH-TYPE TRANSCRIPTIONAL REGULATOR YWGB-RELATED"/>
    <property type="match status" value="1"/>
</dbReference>
<dbReference type="PROSITE" id="PS51197">
    <property type="entry name" value="HTH_RRF2_2"/>
    <property type="match status" value="1"/>
</dbReference>
<evidence type="ECO:0000313" key="1">
    <source>
        <dbReference type="EMBL" id="MCZ8511856.1"/>
    </source>
</evidence>
<dbReference type="InterPro" id="IPR036388">
    <property type="entry name" value="WH-like_DNA-bd_sf"/>
</dbReference>
<accession>A0ABT4Q4Q3</accession>
<dbReference type="Pfam" id="PF02082">
    <property type="entry name" value="Rrf2"/>
    <property type="match status" value="1"/>
</dbReference>
<sequence length="143" mass="15825">MKKISSRFSIAVHILSLVTLSTSPCTSDYIAASVNTNPVVIRRITGLLKKAGLVTVKAGTGGTYLRRPPEDITLLDVYRAVEVVEEDDLFHFHEHPNPDCPVGRNIESTLRADMHRAQSAMERELAQVTLRQVVSRIGETSKN</sequence>
<reference evidence="1 2" key="1">
    <citation type="submission" date="2022-12" db="EMBL/GenBank/DDBJ databases">
        <title>Draft genome sequence of Paenibacillus sp. dW9.</title>
        <authorList>
            <person name="Choi E.-W."/>
            <person name="Kim D.-U."/>
        </authorList>
    </citation>
    <scope>NUCLEOTIDE SEQUENCE [LARGE SCALE GENOMIC DNA]</scope>
    <source>
        <strain evidence="2">dW9</strain>
    </source>
</reference>
<name>A0ABT4Q4Q3_9BACL</name>
<comment type="caution">
    <text evidence="1">The sequence shown here is derived from an EMBL/GenBank/DDBJ whole genome shotgun (WGS) entry which is preliminary data.</text>
</comment>
<organism evidence="1 2">
    <name type="scientific">Paenibacillus gyeongsangnamensis</name>
    <dbReference type="NCBI Taxonomy" id="3388067"/>
    <lineage>
        <taxon>Bacteria</taxon>
        <taxon>Bacillati</taxon>
        <taxon>Bacillota</taxon>
        <taxon>Bacilli</taxon>
        <taxon>Bacillales</taxon>
        <taxon>Paenibacillaceae</taxon>
        <taxon>Paenibacillus</taxon>
    </lineage>
</organism>
<gene>
    <name evidence="1" type="ORF">O9H85_05355</name>
</gene>
<keyword evidence="2" id="KW-1185">Reference proteome</keyword>
<dbReference type="RefSeq" id="WP_269880255.1">
    <property type="nucleotide sequence ID" value="NZ_JAQAGZ010000003.1"/>
</dbReference>
<protein>
    <submittedName>
        <fullName evidence="1">Rrf2 family transcriptional regulator</fullName>
    </submittedName>
</protein>
<proteinExistence type="predicted"/>
<dbReference type="PANTHER" id="PTHR33221">
    <property type="entry name" value="WINGED HELIX-TURN-HELIX TRANSCRIPTIONAL REGULATOR, RRF2 FAMILY"/>
    <property type="match status" value="1"/>
</dbReference>
<dbReference type="EMBL" id="JAQAGZ010000003">
    <property type="protein sequence ID" value="MCZ8511856.1"/>
    <property type="molecule type" value="Genomic_DNA"/>
</dbReference>
<dbReference type="Gene3D" id="1.10.10.10">
    <property type="entry name" value="Winged helix-like DNA-binding domain superfamily/Winged helix DNA-binding domain"/>
    <property type="match status" value="1"/>
</dbReference>
<dbReference type="SUPFAM" id="SSF46785">
    <property type="entry name" value="Winged helix' DNA-binding domain"/>
    <property type="match status" value="1"/>
</dbReference>
<dbReference type="Proteomes" id="UP001527882">
    <property type="component" value="Unassembled WGS sequence"/>
</dbReference>
<dbReference type="InterPro" id="IPR000944">
    <property type="entry name" value="Tscrpt_reg_Rrf2"/>
</dbReference>
<evidence type="ECO:0000313" key="2">
    <source>
        <dbReference type="Proteomes" id="UP001527882"/>
    </source>
</evidence>